<name>A0A498R202_9FIRM</name>
<proteinExistence type="predicted"/>
<evidence type="ECO:0000256" key="1">
    <source>
        <dbReference type="ARBA" id="ARBA00023015"/>
    </source>
</evidence>
<dbReference type="SUPFAM" id="SSF53822">
    <property type="entry name" value="Periplasmic binding protein-like I"/>
    <property type="match status" value="1"/>
</dbReference>
<dbReference type="CDD" id="cd01392">
    <property type="entry name" value="HTH_LacI"/>
    <property type="match status" value="1"/>
</dbReference>
<reference evidence="5 6" key="1">
    <citation type="submission" date="2018-06" db="EMBL/GenBank/DDBJ databases">
        <authorList>
            <person name="Strepis N."/>
        </authorList>
    </citation>
    <scope>NUCLEOTIDE SEQUENCE [LARGE SCALE GENOMIC DNA]</scope>
    <source>
        <strain evidence="5">LUCI</strain>
    </source>
</reference>
<gene>
    <name evidence="5" type="ORF">LUCI_0620</name>
</gene>
<keyword evidence="6" id="KW-1185">Reference proteome</keyword>
<keyword evidence="3" id="KW-0804">Transcription</keyword>
<dbReference type="SUPFAM" id="SSF47413">
    <property type="entry name" value="lambda repressor-like DNA-binding domains"/>
    <property type="match status" value="1"/>
</dbReference>
<dbReference type="SMART" id="SM00354">
    <property type="entry name" value="HTH_LACI"/>
    <property type="match status" value="1"/>
</dbReference>
<evidence type="ECO:0000313" key="5">
    <source>
        <dbReference type="EMBL" id="VBB05411.1"/>
    </source>
</evidence>
<dbReference type="Gene3D" id="1.10.260.40">
    <property type="entry name" value="lambda repressor-like DNA-binding domains"/>
    <property type="match status" value="1"/>
</dbReference>
<evidence type="ECO:0000256" key="3">
    <source>
        <dbReference type="ARBA" id="ARBA00023163"/>
    </source>
</evidence>
<dbReference type="RefSeq" id="WP_122626401.1">
    <property type="nucleotide sequence ID" value="NZ_UPPP01000055.1"/>
</dbReference>
<dbReference type="GO" id="GO:0003700">
    <property type="term" value="F:DNA-binding transcription factor activity"/>
    <property type="evidence" value="ECO:0007669"/>
    <property type="project" value="TreeGrafter"/>
</dbReference>
<keyword evidence="1" id="KW-0805">Transcription regulation</keyword>
<dbReference type="InterPro" id="IPR000843">
    <property type="entry name" value="HTH_LacI"/>
</dbReference>
<protein>
    <submittedName>
        <fullName evidence="5">Laci bacterial regulatory protein hth signature</fullName>
    </submittedName>
</protein>
<dbReference type="GO" id="GO:0000976">
    <property type="term" value="F:transcription cis-regulatory region binding"/>
    <property type="evidence" value="ECO:0007669"/>
    <property type="project" value="TreeGrafter"/>
</dbReference>
<dbReference type="AlphaFoldDB" id="A0A498R202"/>
<dbReference type="PANTHER" id="PTHR30146:SF109">
    <property type="entry name" value="HTH-TYPE TRANSCRIPTIONAL REGULATOR GALS"/>
    <property type="match status" value="1"/>
</dbReference>
<evidence type="ECO:0000256" key="2">
    <source>
        <dbReference type="ARBA" id="ARBA00023125"/>
    </source>
</evidence>
<dbReference type="PRINTS" id="PR00036">
    <property type="entry name" value="HTHLACI"/>
</dbReference>
<dbReference type="InterPro" id="IPR010982">
    <property type="entry name" value="Lambda_DNA-bd_dom_sf"/>
</dbReference>
<dbReference type="PROSITE" id="PS50932">
    <property type="entry name" value="HTH_LACI_2"/>
    <property type="match status" value="1"/>
</dbReference>
<dbReference type="Pfam" id="PF00532">
    <property type="entry name" value="Peripla_BP_1"/>
    <property type="match status" value="1"/>
</dbReference>
<dbReference type="InterPro" id="IPR028082">
    <property type="entry name" value="Peripla_BP_I"/>
</dbReference>
<evidence type="ECO:0000259" key="4">
    <source>
        <dbReference type="PROSITE" id="PS50932"/>
    </source>
</evidence>
<dbReference type="OrthoDB" id="2029945at2"/>
<accession>A0A498R202</accession>
<evidence type="ECO:0000313" key="6">
    <source>
        <dbReference type="Proteomes" id="UP000277811"/>
    </source>
</evidence>
<sequence length="345" mass="38246">MEQDKNNAINATIKDVARLAKVSIATVSRILNGKETVSPHLVERVMSAVEELRYQPNAVARALKVRESLSMGLIIPDIENPFFPALVRGVEDAAQMHDYSVILCNTDGKPAEEERYIRFLYNKRVDGILFTGGRYSDDNVAMLATLSIPVVLLDRRVGSQLSTVVTDNYLGGFMATEHLIKRGRSRIAFISGPPELSSVQTRREGYVQALRQHGLSYGEELVLPGDFTFESGHRAAARLIADGLSVDAFFAANDMMAIGAIEYLRAYGIRVPEEIAAVGYDDIRMAAWYKPSLTTVRQPVYQMGQCAVRRMLELVSGGVRRYSEEVLRPELVIRDSSGSRGGKEQ</sequence>
<dbReference type="InterPro" id="IPR001761">
    <property type="entry name" value="Peripla_BP/Lac1_sug-bd_dom"/>
</dbReference>
<dbReference type="Proteomes" id="UP000277811">
    <property type="component" value="Unassembled WGS sequence"/>
</dbReference>
<organism evidence="5 6">
    <name type="scientific">Lucifera butyrica</name>
    <dbReference type="NCBI Taxonomy" id="1351585"/>
    <lineage>
        <taxon>Bacteria</taxon>
        <taxon>Bacillati</taxon>
        <taxon>Bacillota</taxon>
        <taxon>Negativicutes</taxon>
        <taxon>Veillonellales</taxon>
        <taxon>Veillonellaceae</taxon>
        <taxon>Lucifera</taxon>
    </lineage>
</organism>
<dbReference type="EMBL" id="UPPP01000055">
    <property type="protein sequence ID" value="VBB05411.1"/>
    <property type="molecule type" value="Genomic_DNA"/>
</dbReference>
<dbReference type="Gene3D" id="3.40.50.2300">
    <property type="match status" value="2"/>
</dbReference>
<dbReference type="PROSITE" id="PS00356">
    <property type="entry name" value="HTH_LACI_1"/>
    <property type="match status" value="1"/>
</dbReference>
<feature type="domain" description="HTH lacI-type" evidence="4">
    <location>
        <begin position="11"/>
        <end position="65"/>
    </location>
</feature>
<dbReference type="CDD" id="cd06267">
    <property type="entry name" value="PBP1_LacI_sugar_binding-like"/>
    <property type="match status" value="1"/>
</dbReference>
<dbReference type="Pfam" id="PF00356">
    <property type="entry name" value="LacI"/>
    <property type="match status" value="1"/>
</dbReference>
<keyword evidence="2" id="KW-0238">DNA-binding</keyword>
<dbReference type="PANTHER" id="PTHR30146">
    <property type="entry name" value="LACI-RELATED TRANSCRIPTIONAL REPRESSOR"/>
    <property type="match status" value="1"/>
</dbReference>